<keyword evidence="3" id="KW-1185">Reference proteome</keyword>
<evidence type="ECO:0000313" key="2">
    <source>
        <dbReference type="EMBL" id="MDG0818254.1"/>
    </source>
</evidence>
<sequence length="71" mass="7257">MFKAILMSAAMALTMAACAHKTTEMSCACGKDKAACAETKECPMHSAAKDSAKSEAGCAHCKGEEKAAASK</sequence>
<evidence type="ECO:0008006" key="4">
    <source>
        <dbReference type="Google" id="ProtNLM"/>
    </source>
</evidence>
<comment type="caution">
    <text evidence="2">The sequence shown here is derived from an EMBL/GenBank/DDBJ whole genome shotgun (WGS) entry which is preliminary data.</text>
</comment>
<proteinExistence type="predicted"/>
<organism evidence="2 3">
    <name type="scientific">Bdellovibrio svalbardensis</name>
    <dbReference type="NCBI Taxonomy" id="2972972"/>
    <lineage>
        <taxon>Bacteria</taxon>
        <taxon>Pseudomonadati</taxon>
        <taxon>Bdellovibrionota</taxon>
        <taxon>Bdellovibrionia</taxon>
        <taxon>Bdellovibrionales</taxon>
        <taxon>Pseudobdellovibrionaceae</taxon>
        <taxon>Bdellovibrio</taxon>
    </lineage>
</organism>
<feature type="chain" id="PRO_5047216715" description="Lipoprotein" evidence="1">
    <location>
        <begin position="20"/>
        <end position="71"/>
    </location>
</feature>
<dbReference type="RefSeq" id="WP_277579729.1">
    <property type="nucleotide sequence ID" value="NZ_JANRMI010000007.1"/>
</dbReference>
<gene>
    <name evidence="2" type="ORF">NWE73_17865</name>
</gene>
<keyword evidence="1" id="KW-0732">Signal</keyword>
<reference evidence="2" key="1">
    <citation type="submission" date="2022-08" db="EMBL/GenBank/DDBJ databases">
        <title>Novel Bdellovibrio Species Isolated from Svalbard: Designation Bdellovibrio svalbardensis.</title>
        <authorList>
            <person name="Mitchell R.J."/>
            <person name="Choi S.Y."/>
        </authorList>
    </citation>
    <scope>NUCLEOTIDE SEQUENCE</scope>
    <source>
        <strain evidence="2">PAP01</strain>
    </source>
</reference>
<feature type="signal peptide" evidence="1">
    <location>
        <begin position="1"/>
        <end position="19"/>
    </location>
</feature>
<protein>
    <recommendedName>
        <fullName evidence="4">Lipoprotein</fullName>
    </recommendedName>
</protein>
<evidence type="ECO:0000313" key="3">
    <source>
        <dbReference type="Proteomes" id="UP001152321"/>
    </source>
</evidence>
<name>A0ABT6DQR7_9BACT</name>
<dbReference type="PROSITE" id="PS51257">
    <property type="entry name" value="PROKAR_LIPOPROTEIN"/>
    <property type="match status" value="1"/>
</dbReference>
<accession>A0ABT6DQR7</accession>
<evidence type="ECO:0000256" key="1">
    <source>
        <dbReference type="SAM" id="SignalP"/>
    </source>
</evidence>
<dbReference type="Proteomes" id="UP001152321">
    <property type="component" value="Unassembled WGS sequence"/>
</dbReference>
<dbReference type="EMBL" id="JANRMI010000007">
    <property type="protein sequence ID" value="MDG0818254.1"/>
    <property type="molecule type" value="Genomic_DNA"/>
</dbReference>